<protein>
    <submittedName>
        <fullName evidence="2">Carboxymuconolactone decarboxylase family protein</fullName>
    </submittedName>
</protein>
<comment type="caution">
    <text evidence="2">The sequence shown here is derived from an EMBL/GenBank/DDBJ whole genome shotgun (WGS) entry which is preliminary data.</text>
</comment>
<name>A0ABU0XFX9_9MICO</name>
<dbReference type="EMBL" id="JAVFCB010000004">
    <property type="protein sequence ID" value="MDQ4214018.1"/>
    <property type="molecule type" value="Genomic_DNA"/>
</dbReference>
<keyword evidence="3" id="KW-1185">Reference proteome</keyword>
<dbReference type="Gene3D" id="1.20.1290.10">
    <property type="entry name" value="AhpD-like"/>
    <property type="match status" value="1"/>
</dbReference>
<dbReference type="NCBIfam" id="TIGR00778">
    <property type="entry name" value="ahpD_dom"/>
    <property type="match status" value="1"/>
</dbReference>
<reference evidence="2 3" key="1">
    <citation type="submission" date="2023-08" db="EMBL/GenBank/DDBJ databases">
        <title>Microbacterium sp. nov., isolated from a waste landfill.</title>
        <authorList>
            <person name="Wen W."/>
        </authorList>
    </citation>
    <scope>NUCLEOTIDE SEQUENCE [LARGE SCALE GENOMIC DNA]</scope>
    <source>
        <strain evidence="2 3">ASV81</strain>
    </source>
</reference>
<dbReference type="Pfam" id="PF02627">
    <property type="entry name" value="CMD"/>
    <property type="match status" value="1"/>
</dbReference>
<feature type="domain" description="Carboxymuconolactone decarboxylase-like" evidence="1">
    <location>
        <begin position="22"/>
        <end position="106"/>
    </location>
</feature>
<evidence type="ECO:0000313" key="2">
    <source>
        <dbReference type="EMBL" id="MDQ4214018.1"/>
    </source>
</evidence>
<evidence type="ECO:0000313" key="3">
    <source>
        <dbReference type="Proteomes" id="UP001230289"/>
    </source>
</evidence>
<dbReference type="Proteomes" id="UP001230289">
    <property type="component" value="Unassembled WGS sequence"/>
</dbReference>
<gene>
    <name evidence="2" type="ORF">RBR11_08820</name>
</gene>
<accession>A0ABU0XFX9</accession>
<evidence type="ECO:0000259" key="1">
    <source>
        <dbReference type="Pfam" id="PF02627"/>
    </source>
</evidence>
<dbReference type="InterPro" id="IPR003779">
    <property type="entry name" value="CMD-like"/>
</dbReference>
<dbReference type="PANTHER" id="PTHR33930">
    <property type="entry name" value="ALKYL HYDROPEROXIDE REDUCTASE AHPD"/>
    <property type="match status" value="1"/>
</dbReference>
<dbReference type="PANTHER" id="PTHR33930:SF2">
    <property type="entry name" value="BLR3452 PROTEIN"/>
    <property type="match status" value="1"/>
</dbReference>
<dbReference type="InterPro" id="IPR004675">
    <property type="entry name" value="AhpD_core"/>
</dbReference>
<proteinExistence type="predicted"/>
<dbReference type="RefSeq" id="WP_308488952.1">
    <property type="nucleotide sequence ID" value="NZ_JAVFCB010000004.1"/>
</dbReference>
<organism evidence="2 3">
    <name type="scientific">Microbacterium capsulatum</name>
    <dbReference type="NCBI Taxonomy" id="3041921"/>
    <lineage>
        <taxon>Bacteria</taxon>
        <taxon>Bacillati</taxon>
        <taxon>Actinomycetota</taxon>
        <taxon>Actinomycetes</taxon>
        <taxon>Micrococcales</taxon>
        <taxon>Microbacteriaceae</taxon>
        <taxon>Microbacterium</taxon>
    </lineage>
</organism>
<dbReference type="SUPFAM" id="SSF69118">
    <property type="entry name" value="AhpD-like"/>
    <property type="match status" value="1"/>
</dbReference>
<dbReference type="InterPro" id="IPR029032">
    <property type="entry name" value="AhpD-like"/>
</dbReference>
<sequence>MAEHYHDPSDKQYARRIRHSAPEAFAALQAFDHAALRREGMAIPRKQVELIALAVALTTQCAYCIEAHTAAATAEGASEAELAETILITAALRAGGAVAHGFQLMKHHAREMVV</sequence>